<evidence type="ECO:0000313" key="8">
    <source>
        <dbReference type="EMBL" id="SMX30860.1"/>
    </source>
</evidence>
<keyword evidence="4 7" id="KW-0812">Transmembrane</keyword>
<dbReference type="GO" id="GO:0022857">
    <property type="term" value="F:transmembrane transporter activity"/>
    <property type="evidence" value="ECO:0007669"/>
    <property type="project" value="InterPro"/>
</dbReference>
<accession>A0A238JJL4</accession>
<keyword evidence="6" id="KW-0472">Membrane</keyword>
<keyword evidence="7" id="KW-0813">Transport</keyword>
<sequence length="128" mass="13909">MALRSGTLRRKQLSMTSLIDVIFLLLLFFMLSSTFTRFAEIPLTGANAGQGASAPEIPPLFMRLSENGVELNGQDYTLSNVIEQIDTIAPPKGQQLVVAPRDAVTSQRLVDLLVVLAARPDLSVVVLE</sequence>
<gene>
    <name evidence="8" type="ORF">OCA8868_00068</name>
</gene>
<reference evidence="9" key="1">
    <citation type="submission" date="2017-05" db="EMBL/GenBank/DDBJ databases">
        <authorList>
            <person name="Rodrigo-Torres L."/>
            <person name="Arahal R. D."/>
            <person name="Lucena T."/>
        </authorList>
    </citation>
    <scope>NUCLEOTIDE SEQUENCE [LARGE SCALE GENOMIC DNA]</scope>
    <source>
        <strain evidence="9">CECT 8868</strain>
    </source>
</reference>
<keyword evidence="5" id="KW-1133">Transmembrane helix</keyword>
<comment type="similarity">
    <text evidence="2 7">Belongs to the ExbD/TolR family.</text>
</comment>
<evidence type="ECO:0000256" key="5">
    <source>
        <dbReference type="ARBA" id="ARBA00022989"/>
    </source>
</evidence>
<evidence type="ECO:0000256" key="4">
    <source>
        <dbReference type="ARBA" id="ARBA00022692"/>
    </source>
</evidence>
<evidence type="ECO:0000256" key="7">
    <source>
        <dbReference type="RuleBase" id="RU003879"/>
    </source>
</evidence>
<keyword evidence="7" id="KW-0653">Protein transport</keyword>
<evidence type="ECO:0000256" key="6">
    <source>
        <dbReference type="ARBA" id="ARBA00023136"/>
    </source>
</evidence>
<dbReference type="OrthoDB" id="7869916at2"/>
<evidence type="ECO:0000313" key="9">
    <source>
        <dbReference type="Proteomes" id="UP000203464"/>
    </source>
</evidence>
<dbReference type="Pfam" id="PF02472">
    <property type="entry name" value="ExbD"/>
    <property type="match status" value="1"/>
</dbReference>
<evidence type="ECO:0000256" key="3">
    <source>
        <dbReference type="ARBA" id="ARBA00022475"/>
    </source>
</evidence>
<dbReference type="GO" id="GO:0015031">
    <property type="term" value="P:protein transport"/>
    <property type="evidence" value="ECO:0007669"/>
    <property type="project" value="UniProtKB-KW"/>
</dbReference>
<dbReference type="PANTHER" id="PTHR30558">
    <property type="entry name" value="EXBD MEMBRANE COMPONENT OF PMF-DRIVEN MACROMOLECULE IMPORT SYSTEM"/>
    <property type="match status" value="1"/>
</dbReference>
<evidence type="ECO:0000256" key="2">
    <source>
        <dbReference type="ARBA" id="ARBA00005811"/>
    </source>
</evidence>
<comment type="subcellular location">
    <subcellularLocation>
        <location evidence="1">Cell membrane</location>
        <topology evidence="1">Single-pass membrane protein</topology>
    </subcellularLocation>
    <subcellularLocation>
        <location evidence="7">Cell membrane</location>
        <topology evidence="7">Single-pass type II membrane protein</topology>
    </subcellularLocation>
</comment>
<dbReference type="Proteomes" id="UP000203464">
    <property type="component" value="Unassembled WGS sequence"/>
</dbReference>
<dbReference type="PANTHER" id="PTHR30558:SF3">
    <property type="entry name" value="BIOPOLYMER TRANSPORT PROTEIN EXBD-RELATED"/>
    <property type="match status" value="1"/>
</dbReference>
<dbReference type="GO" id="GO:0005886">
    <property type="term" value="C:plasma membrane"/>
    <property type="evidence" value="ECO:0007669"/>
    <property type="project" value="UniProtKB-SubCell"/>
</dbReference>
<dbReference type="AlphaFoldDB" id="A0A238JJL4"/>
<organism evidence="8 9">
    <name type="scientific">Octadecabacter ascidiaceicola</name>
    <dbReference type="NCBI Taxonomy" id="1655543"/>
    <lineage>
        <taxon>Bacteria</taxon>
        <taxon>Pseudomonadati</taxon>
        <taxon>Pseudomonadota</taxon>
        <taxon>Alphaproteobacteria</taxon>
        <taxon>Rhodobacterales</taxon>
        <taxon>Roseobacteraceae</taxon>
        <taxon>Octadecabacter</taxon>
    </lineage>
</organism>
<dbReference type="EMBL" id="FXYD01000001">
    <property type="protein sequence ID" value="SMX30860.1"/>
    <property type="molecule type" value="Genomic_DNA"/>
</dbReference>
<dbReference type="InterPro" id="IPR003400">
    <property type="entry name" value="ExbD"/>
</dbReference>
<keyword evidence="3" id="KW-1003">Cell membrane</keyword>
<proteinExistence type="inferred from homology"/>
<evidence type="ECO:0000256" key="1">
    <source>
        <dbReference type="ARBA" id="ARBA00004162"/>
    </source>
</evidence>
<keyword evidence="9" id="KW-1185">Reference proteome</keyword>
<name>A0A238JJL4_9RHOB</name>
<protein>
    <submittedName>
        <fullName evidence="8">Biopolymer transport protein ExbD/TolR</fullName>
    </submittedName>
</protein>